<accession>A0A8T0GAQ5</accession>
<protein>
    <submittedName>
        <fullName evidence="1">Uncharacterized protein</fullName>
    </submittedName>
</protein>
<dbReference type="Proteomes" id="UP000822688">
    <property type="component" value="Chromosome 11"/>
</dbReference>
<gene>
    <name evidence="1" type="ORF">KC19_11G036900</name>
</gene>
<reference evidence="1 2" key="1">
    <citation type="submission" date="2020-06" db="EMBL/GenBank/DDBJ databases">
        <title>WGS assembly of Ceratodon purpureus strain R40.</title>
        <authorList>
            <person name="Carey S.B."/>
            <person name="Jenkins J."/>
            <person name="Shu S."/>
            <person name="Lovell J.T."/>
            <person name="Sreedasyam A."/>
            <person name="Maumus F."/>
            <person name="Tiley G.P."/>
            <person name="Fernandez-Pozo N."/>
            <person name="Barry K."/>
            <person name="Chen C."/>
            <person name="Wang M."/>
            <person name="Lipzen A."/>
            <person name="Daum C."/>
            <person name="Saski C.A."/>
            <person name="Payton A.C."/>
            <person name="Mcbreen J.C."/>
            <person name="Conrad R.E."/>
            <person name="Kollar L.M."/>
            <person name="Olsson S."/>
            <person name="Huttunen S."/>
            <person name="Landis J.B."/>
            <person name="Wickett N.J."/>
            <person name="Johnson M.G."/>
            <person name="Rensing S.A."/>
            <person name="Grimwood J."/>
            <person name="Schmutz J."/>
            <person name="Mcdaniel S.F."/>
        </authorList>
    </citation>
    <scope>NUCLEOTIDE SEQUENCE [LARGE SCALE GENOMIC DNA]</scope>
    <source>
        <strain evidence="1 2">R40</strain>
    </source>
</reference>
<evidence type="ECO:0000313" key="1">
    <source>
        <dbReference type="EMBL" id="KAG0556231.1"/>
    </source>
</evidence>
<comment type="caution">
    <text evidence="1">The sequence shown here is derived from an EMBL/GenBank/DDBJ whole genome shotgun (WGS) entry which is preliminary data.</text>
</comment>
<evidence type="ECO:0000313" key="2">
    <source>
        <dbReference type="Proteomes" id="UP000822688"/>
    </source>
</evidence>
<dbReference type="EMBL" id="CM026432">
    <property type="protein sequence ID" value="KAG0556231.1"/>
    <property type="molecule type" value="Genomic_DNA"/>
</dbReference>
<dbReference type="AlphaFoldDB" id="A0A8T0GAQ5"/>
<proteinExistence type="predicted"/>
<keyword evidence="2" id="KW-1185">Reference proteome</keyword>
<sequence length="82" mass="8600">MQDSAGGYGSIHKSLVSLHMASHPLLLIPLQKWDCIAAEEADRAFGAVRIGSAHVVLDSSINNLHRTTGGYLIALCSEIGGG</sequence>
<organism evidence="1 2">
    <name type="scientific">Ceratodon purpureus</name>
    <name type="common">Fire moss</name>
    <name type="synonym">Dicranum purpureum</name>
    <dbReference type="NCBI Taxonomy" id="3225"/>
    <lineage>
        <taxon>Eukaryota</taxon>
        <taxon>Viridiplantae</taxon>
        <taxon>Streptophyta</taxon>
        <taxon>Embryophyta</taxon>
        <taxon>Bryophyta</taxon>
        <taxon>Bryophytina</taxon>
        <taxon>Bryopsida</taxon>
        <taxon>Dicranidae</taxon>
        <taxon>Pseudoditrichales</taxon>
        <taxon>Ditrichaceae</taxon>
        <taxon>Ceratodon</taxon>
    </lineage>
</organism>
<name>A0A8T0GAQ5_CERPU</name>